<dbReference type="HOGENOM" id="CLU_015676_1_1_1"/>
<sequence>MSLAQNHYIIQLPQTPLLHRAPEPRSIAQKWITEFEVLLRTNDFSKLPQLFHEDSWWRDLLCLTWDFHTIQNLSGITAFLTENQPRARLFGFRLQHEGKFQPGLEHPAPGLTWISTIFFFETGTGRGSGVFRLTQDKEGVWKAYAIYTSLQELKGMEEPLGFRRVYGTTETMPGGLARGTWIERRTRQILFDEEEPTALIVGAGQAGLNVGARLQSLGVSCLIVDRHERIGDNWRKRYRTLVTHDPVEFTHMAYLPFPKNWPEFTPKDKLGDWFEAYASIMELNVWTKTSVTGATYDEAKKEWAVTITRGDGSERVLRPRHLVWCTGHSGEPLVPTFPDQEKFKGTIYHATKHQDASTSLANNPSPPTEECDLIAESLPYPVRFALDVHFTKRAFEAEKDLMMGLQKAGFELDHGIDGAGISRAYMTRGGGYYIDVGCSQLIADGKVKVRRSPDGIAGFTERGLVLKDGGVLESDIVVLATGYDNMRTTVRKTLGDKIADRLRDVWDLDEEGELNSMWRPSGQPGFWYMGGNLALCRIYSKFLALQIKAVEAGLVD</sequence>
<organism evidence="2 3">
    <name type="scientific">Emericella nidulans (strain FGSC A4 / ATCC 38163 / CBS 112.46 / NRRL 194 / M139)</name>
    <name type="common">Aspergillus nidulans</name>
    <dbReference type="NCBI Taxonomy" id="227321"/>
    <lineage>
        <taxon>Eukaryota</taxon>
        <taxon>Fungi</taxon>
        <taxon>Dikarya</taxon>
        <taxon>Ascomycota</taxon>
        <taxon>Pezizomycotina</taxon>
        <taxon>Eurotiomycetes</taxon>
        <taxon>Eurotiomycetidae</taxon>
        <taxon>Eurotiales</taxon>
        <taxon>Aspergillaceae</taxon>
        <taxon>Aspergillus</taxon>
        <taxon>Aspergillus subgen. Nidulantes</taxon>
    </lineage>
</organism>
<dbReference type="eggNOG" id="KOG1399">
    <property type="taxonomic scope" value="Eukaryota"/>
</dbReference>
<reference evidence="3" key="1">
    <citation type="journal article" date="2005" name="Nature">
        <title>Sequencing of Aspergillus nidulans and comparative analysis with A. fumigatus and A. oryzae.</title>
        <authorList>
            <person name="Galagan J.E."/>
            <person name="Calvo S.E."/>
            <person name="Cuomo C."/>
            <person name="Ma L.J."/>
            <person name="Wortman J.R."/>
            <person name="Batzoglou S."/>
            <person name="Lee S.I."/>
            <person name="Basturkmen M."/>
            <person name="Spevak C.C."/>
            <person name="Clutterbuck J."/>
            <person name="Kapitonov V."/>
            <person name="Jurka J."/>
            <person name="Scazzocchio C."/>
            <person name="Farman M."/>
            <person name="Butler J."/>
            <person name="Purcell S."/>
            <person name="Harris S."/>
            <person name="Braus G.H."/>
            <person name="Draht O."/>
            <person name="Busch S."/>
            <person name="D'Enfert C."/>
            <person name="Bouchier C."/>
            <person name="Goldman G.H."/>
            <person name="Bell-Pedersen D."/>
            <person name="Griffiths-Jones S."/>
            <person name="Doonan J.H."/>
            <person name="Yu J."/>
            <person name="Vienken K."/>
            <person name="Pain A."/>
            <person name="Freitag M."/>
            <person name="Selker E.U."/>
            <person name="Archer D.B."/>
            <person name="Penalva M.A."/>
            <person name="Oakley B.R."/>
            <person name="Momany M."/>
            <person name="Tanaka T."/>
            <person name="Kumagai T."/>
            <person name="Asai K."/>
            <person name="Machida M."/>
            <person name="Nierman W.C."/>
            <person name="Denning D.W."/>
            <person name="Caddick M."/>
            <person name="Hynes M."/>
            <person name="Paoletti M."/>
            <person name="Fischer R."/>
            <person name="Miller B."/>
            <person name="Dyer P."/>
            <person name="Sachs M.S."/>
            <person name="Osmani S.A."/>
            <person name="Birren B.W."/>
        </authorList>
    </citation>
    <scope>NUCLEOTIDE SEQUENCE [LARGE SCALE GENOMIC DNA]</scope>
    <source>
        <strain evidence="3">FGSC A4 / ATCC 38163 / CBS 112.46 / NRRL 194 / M139</strain>
    </source>
</reference>
<keyword evidence="3" id="KW-1185">Reference proteome</keyword>
<dbReference type="EMBL" id="BN001308">
    <property type="protein sequence ID" value="CBF88085.1"/>
    <property type="molecule type" value="Genomic_DNA"/>
</dbReference>
<gene>
    <name evidence="2" type="ORF">ANIA_01129</name>
</gene>
<dbReference type="STRING" id="227321.Q5BEA1"/>
<dbReference type="AlphaFoldDB" id="Q5BEA1"/>
<dbReference type="GeneID" id="2876908"/>
<name>Q5BEA1_EMENI</name>
<evidence type="ECO:0000256" key="1">
    <source>
        <dbReference type="ARBA" id="ARBA00023002"/>
    </source>
</evidence>
<dbReference type="RefSeq" id="XP_658733.1">
    <property type="nucleotide sequence ID" value="XM_653641.1"/>
</dbReference>
<evidence type="ECO:0008006" key="4">
    <source>
        <dbReference type="Google" id="ProtNLM"/>
    </source>
</evidence>
<dbReference type="OMA" id="FTHMAYL"/>
<reference evidence="3" key="2">
    <citation type="journal article" date="2009" name="Fungal Genet. Biol.">
        <title>The 2008 update of the Aspergillus nidulans genome annotation: a community effort.</title>
        <authorList>
            <person name="Wortman J.R."/>
            <person name="Gilsenan J.M."/>
            <person name="Joardar V."/>
            <person name="Deegan J."/>
            <person name="Clutterbuck J."/>
            <person name="Andersen M.R."/>
            <person name="Archer D."/>
            <person name="Bencina M."/>
            <person name="Braus G."/>
            <person name="Coutinho P."/>
            <person name="von Dohren H."/>
            <person name="Doonan J."/>
            <person name="Driessen A.J."/>
            <person name="Durek P."/>
            <person name="Espeso E."/>
            <person name="Fekete E."/>
            <person name="Flipphi M."/>
            <person name="Estrada C.G."/>
            <person name="Geysens S."/>
            <person name="Goldman G."/>
            <person name="de Groot P.W."/>
            <person name="Hansen K."/>
            <person name="Harris S.D."/>
            <person name="Heinekamp T."/>
            <person name="Helmstaedt K."/>
            <person name="Henrissat B."/>
            <person name="Hofmann G."/>
            <person name="Homan T."/>
            <person name="Horio T."/>
            <person name="Horiuchi H."/>
            <person name="James S."/>
            <person name="Jones M."/>
            <person name="Karaffa L."/>
            <person name="Karanyi Z."/>
            <person name="Kato M."/>
            <person name="Keller N."/>
            <person name="Kelly D.E."/>
            <person name="Kiel J.A."/>
            <person name="Kim J.M."/>
            <person name="van der Klei I.J."/>
            <person name="Klis F.M."/>
            <person name="Kovalchuk A."/>
            <person name="Krasevec N."/>
            <person name="Kubicek C.P."/>
            <person name="Liu B."/>
            <person name="Maccabe A."/>
            <person name="Meyer V."/>
            <person name="Mirabito P."/>
            <person name="Miskei M."/>
            <person name="Mos M."/>
            <person name="Mullins J."/>
            <person name="Nelson D.R."/>
            <person name="Nielsen J."/>
            <person name="Oakley B.R."/>
            <person name="Osmani S.A."/>
            <person name="Pakula T."/>
            <person name="Paszewski A."/>
            <person name="Paulsen I."/>
            <person name="Pilsyk S."/>
            <person name="Pocsi I."/>
            <person name="Punt P.J."/>
            <person name="Ram A.F."/>
            <person name="Ren Q."/>
            <person name="Robellet X."/>
            <person name="Robson G."/>
            <person name="Seiboth B."/>
            <person name="van Solingen P."/>
            <person name="Specht T."/>
            <person name="Sun J."/>
            <person name="Taheri-Talesh N."/>
            <person name="Takeshita N."/>
            <person name="Ussery D."/>
            <person name="vanKuyk P.A."/>
            <person name="Visser H."/>
            <person name="van de Vondervoort P.J."/>
            <person name="de Vries R.P."/>
            <person name="Walton J."/>
            <person name="Xiang X."/>
            <person name="Xiong Y."/>
            <person name="Zeng A.P."/>
            <person name="Brandt B.W."/>
            <person name="Cornell M.J."/>
            <person name="van den Hondel C.A."/>
            <person name="Visser J."/>
            <person name="Oliver S.G."/>
            <person name="Turner G."/>
        </authorList>
    </citation>
    <scope>GENOME REANNOTATION</scope>
    <source>
        <strain evidence="3">FGSC A4 / ATCC 38163 / CBS 112.46 / NRRL 194 / M139</strain>
    </source>
</reference>
<dbReference type="GO" id="GO:0004497">
    <property type="term" value="F:monooxygenase activity"/>
    <property type="evidence" value="ECO:0000318"/>
    <property type="project" value="GO_Central"/>
</dbReference>
<accession>Q5BEA1</accession>
<protein>
    <recommendedName>
        <fullName evidence="4">FAD/NAD(P)-binding domain-containing protein</fullName>
    </recommendedName>
</protein>
<dbReference type="PANTHER" id="PTHR43539">
    <property type="entry name" value="FLAVIN-BINDING MONOOXYGENASE-LIKE PROTEIN (AFU_ORTHOLOGUE AFUA_4G09220)"/>
    <property type="match status" value="1"/>
</dbReference>
<dbReference type="KEGG" id="ani:ANIA_01129"/>
<proteinExistence type="predicted"/>
<keyword evidence="1" id="KW-0560">Oxidoreductase</keyword>
<evidence type="ECO:0000313" key="3">
    <source>
        <dbReference type="Proteomes" id="UP000000560"/>
    </source>
</evidence>
<dbReference type="Proteomes" id="UP000000560">
    <property type="component" value="Chromosome VIII"/>
</dbReference>
<dbReference type="OrthoDB" id="74360at2759"/>
<dbReference type="Gene3D" id="3.50.50.60">
    <property type="entry name" value="FAD/NAD(P)-binding domain"/>
    <property type="match status" value="2"/>
</dbReference>
<dbReference type="InParanoid" id="Q5BEA1"/>
<dbReference type="InterPro" id="IPR050982">
    <property type="entry name" value="Auxin_biosynth/cation_transpt"/>
</dbReference>
<dbReference type="GO" id="GO:0050660">
    <property type="term" value="F:flavin adenine dinucleotide binding"/>
    <property type="evidence" value="ECO:0000318"/>
    <property type="project" value="GO_Central"/>
</dbReference>
<evidence type="ECO:0000313" key="2">
    <source>
        <dbReference type="EMBL" id="CBF88085.1"/>
    </source>
</evidence>
<dbReference type="InterPro" id="IPR036188">
    <property type="entry name" value="FAD/NAD-bd_sf"/>
</dbReference>
<accession>C8VTB8</accession>
<dbReference type="SUPFAM" id="SSF51905">
    <property type="entry name" value="FAD/NAD(P)-binding domain"/>
    <property type="match status" value="1"/>
</dbReference>
<dbReference type="Pfam" id="PF13738">
    <property type="entry name" value="Pyr_redox_3"/>
    <property type="match status" value="1"/>
</dbReference>
<dbReference type="PANTHER" id="PTHR43539:SF24">
    <property type="entry name" value="FAD_NAD(P)-BINDING DOMAIN-CONTAINING PROTEIN-RELATED"/>
    <property type="match status" value="1"/>
</dbReference>